<evidence type="ECO:0000313" key="1">
    <source>
        <dbReference type="EMBL" id="CDQ11956.1"/>
    </source>
</evidence>
<sequence length="57" mass="6690">MTPYYPFGKGFTQYSLGMRQASHRPKAQSPKGMNGLRLWLYWSCHYSRPSSCISSWR</sequence>
<name>A0A060UUG8_9PROT</name>
<reference evidence="1" key="2">
    <citation type="submission" date="2014-07" db="EMBL/GenBank/DDBJ databases">
        <title>Initial genome analysis of the psychrotolerant acidophile Acidithiobacillus ferrivorans CF27: insights into iron and sulfur oxidation pathways and into biofilm formation.</title>
        <authorList>
            <person name="Talla E."/>
            <person name="Hedrich S."/>
            <person name="Mangenot S."/>
            <person name="Ji B."/>
            <person name="Johnson D.B."/>
            <person name="Barbe V."/>
            <person name="Bonnefoy V."/>
        </authorList>
    </citation>
    <scope>NUCLEOTIDE SEQUENCE [LARGE SCALE GENOMIC DNA]</scope>
    <source>
        <strain evidence="1">CF27</strain>
    </source>
</reference>
<evidence type="ECO:0000313" key="2">
    <source>
        <dbReference type="EMBL" id="SMH65512.1"/>
    </source>
</evidence>
<reference evidence="1" key="1">
    <citation type="submission" date="2014-03" db="EMBL/GenBank/DDBJ databases">
        <authorList>
            <person name="Genoscope - CEA"/>
        </authorList>
    </citation>
    <scope>NUCLEOTIDE SEQUENCE [LARGE SCALE GENOMIC DNA]</scope>
    <source>
        <strain evidence="1">CF27</strain>
    </source>
</reference>
<dbReference type="EMBL" id="LT841305">
    <property type="protein sequence ID" value="SMH65512.1"/>
    <property type="molecule type" value="Genomic_DNA"/>
</dbReference>
<reference evidence="2 3" key="3">
    <citation type="submission" date="2017-03" db="EMBL/GenBank/DDBJ databases">
        <authorList>
            <person name="Regsiter A."/>
            <person name="William W."/>
        </authorList>
    </citation>
    <scope>NUCLEOTIDE SEQUENCE [LARGE SCALE GENOMIC DNA]</scope>
    <source>
        <strain evidence="2">PRJEB5721</strain>
    </source>
</reference>
<keyword evidence="3" id="KW-1185">Reference proteome</keyword>
<dbReference type="Proteomes" id="UP000193925">
    <property type="component" value="Chromosome AFERRI"/>
</dbReference>
<protein>
    <submittedName>
        <fullName evidence="1">Uncharacterized protein</fullName>
    </submittedName>
</protein>
<accession>A0A060UUG8</accession>
<organism evidence="1">
    <name type="scientific">Acidithiobacillus ferrivorans</name>
    <dbReference type="NCBI Taxonomy" id="160808"/>
    <lineage>
        <taxon>Bacteria</taxon>
        <taxon>Pseudomonadati</taxon>
        <taxon>Pseudomonadota</taxon>
        <taxon>Acidithiobacillia</taxon>
        <taxon>Acidithiobacillales</taxon>
        <taxon>Acidithiobacillaceae</taxon>
        <taxon>Acidithiobacillus</taxon>
    </lineage>
</organism>
<gene>
    <name evidence="2" type="ORF">AFERRI_20294</name>
    <name evidence="1" type="ORF">AFERRI_600182</name>
</gene>
<dbReference type="AlphaFoldDB" id="A0A060UUG8"/>
<dbReference type="EMBL" id="CCCS020000057">
    <property type="protein sequence ID" value="CDQ11956.1"/>
    <property type="molecule type" value="Genomic_DNA"/>
</dbReference>
<proteinExistence type="predicted"/>
<evidence type="ECO:0000313" key="3">
    <source>
        <dbReference type="Proteomes" id="UP000193925"/>
    </source>
</evidence>